<name>A0AAD8ANK8_BIOPF</name>
<comment type="caution">
    <text evidence="1">The sequence shown here is derived from an EMBL/GenBank/DDBJ whole genome shotgun (WGS) entry which is preliminary data.</text>
</comment>
<proteinExistence type="predicted"/>
<evidence type="ECO:0000313" key="1">
    <source>
        <dbReference type="EMBL" id="KAK0039506.1"/>
    </source>
</evidence>
<dbReference type="EMBL" id="JASAOG010000445">
    <property type="protein sequence ID" value="KAK0039506.1"/>
    <property type="molecule type" value="Genomic_DNA"/>
</dbReference>
<gene>
    <name evidence="1" type="ORF">Bpfe_031093</name>
</gene>
<sequence>MVPTYQSRPSRARLTRRCARLKASFNFDDVEVESVEVVNYHGGQKLLIVRTADDAAPAVLLFTPAEAEERSHRDARQRLGASA</sequence>
<reference evidence="1" key="1">
    <citation type="journal article" date="2023" name="PLoS Negl. Trop. Dis.">
        <title>A genome sequence for Biomphalaria pfeifferi, the major vector snail for the human-infecting parasite Schistosoma mansoni.</title>
        <authorList>
            <person name="Bu L."/>
            <person name="Lu L."/>
            <person name="Laidemitt M.R."/>
            <person name="Zhang S.M."/>
            <person name="Mutuku M."/>
            <person name="Mkoji G."/>
            <person name="Steinauer M."/>
            <person name="Loker E.S."/>
        </authorList>
    </citation>
    <scope>NUCLEOTIDE SEQUENCE</scope>
    <source>
        <strain evidence="1">KasaAsao</strain>
    </source>
</reference>
<dbReference type="AlphaFoldDB" id="A0AAD8ANK8"/>
<reference evidence="1" key="2">
    <citation type="submission" date="2023-04" db="EMBL/GenBank/DDBJ databases">
        <authorList>
            <person name="Bu L."/>
            <person name="Lu L."/>
            <person name="Laidemitt M.R."/>
            <person name="Zhang S.M."/>
            <person name="Mutuku M."/>
            <person name="Mkoji G."/>
            <person name="Steinauer M."/>
            <person name="Loker E.S."/>
        </authorList>
    </citation>
    <scope>NUCLEOTIDE SEQUENCE</scope>
    <source>
        <strain evidence="1">KasaAsao</strain>
        <tissue evidence="1">Whole Snail</tissue>
    </source>
</reference>
<organism evidence="1 2">
    <name type="scientific">Biomphalaria pfeifferi</name>
    <name type="common">Bloodfluke planorb</name>
    <name type="synonym">Freshwater snail</name>
    <dbReference type="NCBI Taxonomy" id="112525"/>
    <lineage>
        <taxon>Eukaryota</taxon>
        <taxon>Metazoa</taxon>
        <taxon>Spiralia</taxon>
        <taxon>Lophotrochozoa</taxon>
        <taxon>Mollusca</taxon>
        <taxon>Gastropoda</taxon>
        <taxon>Heterobranchia</taxon>
        <taxon>Euthyneura</taxon>
        <taxon>Panpulmonata</taxon>
        <taxon>Hygrophila</taxon>
        <taxon>Lymnaeoidea</taxon>
        <taxon>Planorbidae</taxon>
        <taxon>Biomphalaria</taxon>
    </lineage>
</organism>
<protein>
    <submittedName>
        <fullName evidence="1">Uncharacterized protein</fullName>
    </submittedName>
</protein>
<accession>A0AAD8ANK8</accession>
<evidence type="ECO:0000313" key="2">
    <source>
        <dbReference type="Proteomes" id="UP001233172"/>
    </source>
</evidence>
<keyword evidence="2" id="KW-1185">Reference proteome</keyword>
<dbReference type="Proteomes" id="UP001233172">
    <property type="component" value="Unassembled WGS sequence"/>
</dbReference>